<proteinExistence type="predicted"/>
<dbReference type="Proteomes" id="UP000186108">
    <property type="component" value="Chromosome"/>
</dbReference>
<feature type="region of interest" description="Disordered" evidence="1">
    <location>
        <begin position="1"/>
        <end position="36"/>
    </location>
</feature>
<sequence>MQRLFIRHGHTPATVRGELGTRVPGLGRSQGEARLRPELTFQVEPEVIAHTRNARERDHAAGVQTKLPWTTRAGIGR</sequence>
<feature type="region of interest" description="Disordered" evidence="1">
    <location>
        <begin position="52"/>
        <end position="77"/>
    </location>
</feature>
<evidence type="ECO:0000313" key="2">
    <source>
        <dbReference type="EMBL" id="ANS28878.1"/>
    </source>
</evidence>
<reference evidence="2 3" key="1">
    <citation type="submission" date="2014-07" db="EMBL/GenBank/DDBJ databases">
        <authorList>
            <person name="Zhang J.E."/>
            <person name="Yang H."/>
            <person name="Guo J."/>
            <person name="Deng Z."/>
            <person name="Luo H."/>
            <person name="Luo M."/>
            <person name="Zhao B."/>
        </authorList>
    </citation>
    <scope>NUCLEOTIDE SEQUENCE [LARGE SCALE GENOMIC DNA]</scope>
    <source>
        <strain evidence="2 3">1CP</strain>
    </source>
</reference>
<dbReference type="EMBL" id="CP009111">
    <property type="protein sequence ID" value="ANS28878.1"/>
    <property type="molecule type" value="Genomic_DNA"/>
</dbReference>
<dbReference type="AlphaFoldDB" id="A0A1B1K8J2"/>
<name>A0A1B1K8J2_RHOOP</name>
<evidence type="ECO:0000256" key="1">
    <source>
        <dbReference type="SAM" id="MobiDB-lite"/>
    </source>
</evidence>
<gene>
    <name evidence="2" type="ORF">R1CP_21000</name>
</gene>
<feature type="compositionally biased region" description="Basic residues" evidence="1">
    <location>
        <begin position="1"/>
        <end position="10"/>
    </location>
</feature>
<protein>
    <submittedName>
        <fullName evidence="2">Uncharacterized protein</fullName>
    </submittedName>
</protein>
<accession>A0A1B1K8J2</accession>
<dbReference type="RefSeq" id="WP_155773007.1">
    <property type="nucleotide sequence ID" value="NZ_CP009111.1"/>
</dbReference>
<organism evidence="2 3">
    <name type="scientific">Rhodococcus opacus</name>
    <name type="common">Nocardia opaca</name>
    <dbReference type="NCBI Taxonomy" id="37919"/>
    <lineage>
        <taxon>Bacteria</taxon>
        <taxon>Bacillati</taxon>
        <taxon>Actinomycetota</taxon>
        <taxon>Actinomycetes</taxon>
        <taxon>Mycobacteriales</taxon>
        <taxon>Nocardiaceae</taxon>
        <taxon>Rhodococcus</taxon>
    </lineage>
</organism>
<evidence type="ECO:0000313" key="3">
    <source>
        <dbReference type="Proteomes" id="UP000186108"/>
    </source>
</evidence>